<reference evidence="2 3" key="1">
    <citation type="journal article" date="2020" name="Insects">
        <title>Bacteria Belonging to Pseudomonas typographi sp. nov. from the Bark Beetle Ips typographus Have Genomic Potential to Aid in the Host Ecology.</title>
        <authorList>
            <person name="Peral-Aranega E."/>
            <person name="Saati-Santamaria Z."/>
            <person name="Kolarik M."/>
            <person name="Rivas R."/>
            <person name="Garcia-Fraile P."/>
        </authorList>
    </citation>
    <scope>NUCLEOTIDE SEQUENCE [LARGE SCALE GENOMIC DNA]</scope>
    <source>
        <strain evidence="2 3">CA3A</strain>
    </source>
</reference>
<organism evidence="2 3">
    <name type="scientific">Pseudomonas typographi</name>
    <dbReference type="NCBI Taxonomy" id="2715964"/>
    <lineage>
        <taxon>Bacteria</taxon>
        <taxon>Pseudomonadati</taxon>
        <taxon>Pseudomonadota</taxon>
        <taxon>Gammaproteobacteria</taxon>
        <taxon>Pseudomonadales</taxon>
        <taxon>Pseudomonadaceae</taxon>
        <taxon>Pseudomonas</taxon>
    </lineage>
</organism>
<gene>
    <name evidence="2" type="ORF">HAQ05_22195</name>
</gene>
<comment type="caution">
    <text evidence="2">The sequence shown here is derived from an EMBL/GenBank/DDBJ whole genome shotgun (WGS) entry which is preliminary data.</text>
</comment>
<accession>A0ABR7Z767</accession>
<evidence type="ECO:0000313" key="2">
    <source>
        <dbReference type="EMBL" id="MBD1601390.1"/>
    </source>
</evidence>
<sequence length="116" mass="13253">MERLFAELALARKEGRVAVRIIVHCPKLWFKLVQHPSIRRARELVFCMNVLMIYENRHHGQQEFYVVYTQRYPPAEKFIEAPVTGIRASTAPAREPRASRQGARLVAPSPAQAPCG</sequence>
<dbReference type="RefSeq" id="WP_190424624.1">
    <property type="nucleotide sequence ID" value="NZ_JAAOCA010000034.1"/>
</dbReference>
<proteinExistence type="predicted"/>
<dbReference type="Proteomes" id="UP000805841">
    <property type="component" value="Unassembled WGS sequence"/>
</dbReference>
<evidence type="ECO:0000256" key="1">
    <source>
        <dbReference type="SAM" id="MobiDB-lite"/>
    </source>
</evidence>
<evidence type="ECO:0000313" key="3">
    <source>
        <dbReference type="Proteomes" id="UP000805841"/>
    </source>
</evidence>
<feature type="region of interest" description="Disordered" evidence="1">
    <location>
        <begin position="90"/>
        <end position="116"/>
    </location>
</feature>
<name>A0ABR7Z767_9PSED</name>
<protein>
    <submittedName>
        <fullName evidence="2">Uncharacterized protein</fullName>
    </submittedName>
</protein>
<dbReference type="EMBL" id="JAAOCA010000034">
    <property type="protein sequence ID" value="MBD1601390.1"/>
    <property type="molecule type" value="Genomic_DNA"/>
</dbReference>
<keyword evidence="3" id="KW-1185">Reference proteome</keyword>